<dbReference type="RefSeq" id="WP_309830014.1">
    <property type="nucleotide sequence ID" value="NZ_JAVIZX010000001.1"/>
</dbReference>
<sequence>MASISVKQFFLLKAGVCLLTVFTAPALLAAPGEDPVILNQPVQHLSLPLNNAARSQGLETQDDMPSYIKAKVARFEAKAFSDQAAGIATDSDVVTRANAQGQRKTCVQEVGSTTPATGAAGAFNRYGPSPQQQVVVLRGDLINVCN</sequence>
<name>A0ABU1IDY7_9BURK</name>
<organism evidence="2 3">
    <name type="scientific">Paracidovorax wautersii</name>
    <dbReference type="NCBI Taxonomy" id="1177982"/>
    <lineage>
        <taxon>Bacteria</taxon>
        <taxon>Pseudomonadati</taxon>
        <taxon>Pseudomonadota</taxon>
        <taxon>Betaproteobacteria</taxon>
        <taxon>Burkholderiales</taxon>
        <taxon>Comamonadaceae</taxon>
        <taxon>Paracidovorax</taxon>
    </lineage>
</organism>
<comment type="caution">
    <text evidence="2">The sequence shown here is derived from an EMBL/GenBank/DDBJ whole genome shotgun (WGS) entry which is preliminary data.</text>
</comment>
<evidence type="ECO:0000313" key="2">
    <source>
        <dbReference type="EMBL" id="MDR6215412.1"/>
    </source>
</evidence>
<proteinExistence type="predicted"/>
<keyword evidence="1" id="KW-0732">Signal</keyword>
<reference evidence="2 3" key="1">
    <citation type="submission" date="2023-08" db="EMBL/GenBank/DDBJ databases">
        <title>Functional and genomic diversity of the sorghum phyllosphere microbiome.</title>
        <authorList>
            <person name="Shade A."/>
        </authorList>
    </citation>
    <scope>NUCLEOTIDE SEQUENCE [LARGE SCALE GENOMIC DNA]</scope>
    <source>
        <strain evidence="2 3">SORGH_AS_0335</strain>
    </source>
</reference>
<accession>A0ABU1IDY7</accession>
<evidence type="ECO:0000313" key="3">
    <source>
        <dbReference type="Proteomes" id="UP001267710"/>
    </source>
</evidence>
<dbReference type="Proteomes" id="UP001267710">
    <property type="component" value="Unassembled WGS sequence"/>
</dbReference>
<keyword evidence="3" id="KW-1185">Reference proteome</keyword>
<feature type="chain" id="PRO_5045134824" evidence="1">
    <location>
        <begin position="30"/>
        <end position="146"/>
    </location>
</feature>
<gene>
    <name evidence="2" type="ORF">QE399_003101</name>
</gene>
<evidence type="ECO:0000256" key="1">
    <source>
        <dbReference type="SAM" id="SignalP"/>
    </source>
</evidence>
<protein>
    <submittedName>
        <fullName evidence="2">Uncharacterized protein</fullName>
    </submittedName>
</protein>
<dbReference type="EMBL" id="JAVIZX010000001">
    <property type="protein sequence ID" value="MDR6215412.1"/>
    <property type="molecule type" value="Genomic_DNA"/>
</dbReference>
<feature type="signal peptide" evidence="1">
    <location>
        <begin position="1"/>
        <end position="29"/>
    </location>
</feature>